<evidence type="ECO:0000256" key="4">
    <source>
        <dbReference type="RuleBase" id="RU003718"/>
    </source>
</evidence>
<dbReference type="Gene3D" id="3.40.50.2000">
    <property type="entry name" value="Glycogen Phosphorylase B"/>
    <property type="match status" value="2"/>
</dbReference>
<name>A0ABX7Y831_9ACTN</name>
<evidence type="ECO:0000313" key="5">
    <source>
        <dbReference type="EMBL" id="QUC09384.1"/>
    </source>
</evidence>
<dbReference type="Proteomes" id="UP000678513">
    <property type="component" value="Chromosome"/>
</dbReference>
<dbReference type="EMBL" id="CP072384">
    <property type="protein sequence ID" value="QUC09384.1"/>
    <property type="molecule type" value="Genomic_DNA"/>
</dbReference>
<keyword evidence="2 4" id="KW-0328">Glycosyltransferase</keyword>
<accession>A0ABX7Y831</accession>
<proteinExistence type="inferred from homology"/>
<dbReference type="PANTHER" id="PTHR48043">
    <property type="entry name" value="EG:EG0003.4 PROTEIN-RELATED"/>
    <property type="match status" value="1"/>
</dbReference>
<protein>
    <submittedName>
        <fullName evidence="5">Uncharacterized protein</fullName>
    </submittedName>
</protein>
<dbReference type="CDD" id="cd03784">
    <property type="entry name" value="GT1_Gtf-like"/>
    <property type="match status" value="1"/>
</dbReference>
<organism evidence="5 6">
    <name type="scientific">Arachnia rubra</name>
    <dbReference type="NCBI Taxonomy" id="1547448"/>
    <lineage>
        <taxon>Bacteria</taxon>
        <taxon>Bacillati</taxon>
        <taxon>Actinomycetota</taxon>
        <taxon>Actinomycetes</taxon>
        <taxon>Propionibacteriales</taxon>
        <taxon>Propionibacteriaceae</taxon>
        <taxon>Arachnia</taxon>
    </lineage>
</organism>
<evidence type="ECO:0000313" key="6">
    <source>
        <dbReference type="Proteomes" id="UP000678513"/>
    </source>
</evidence>
<dbReference type="InterPro" id="IPR002213">
    <property type="entry name" value="UDP_glucos_trans"/>
</dbReference>
<dbReference type="RefSeq" id="WP_212326894.1">
    <property type="nucleotide sequence ID" value="NZ_AP024463.1"/>
</dbReference>
<dbReference type="NCBIfam" id="TIGR01426">
    <property type="entry name" value="MGT"/>
    <property type="match status" value="1"/>
</dbReference>
<gene>
    <name evidence="5" type="ORF">J5A65_06660</name>
</gene>
<dbReference type="PANTHER" id="PTHR48043:SF145">
    <property type="entry name" value="FI06409P-RELATED"/>
    <property type="match status" value="1"/>
</dbReference>
<comment type="similarity">
    <text evidence="1 4">Belongs to the UDP-glycosyltransferase family.</text>
</comment>
<evidence type="ECO:0000256" key="1">
    <source>
        <dbReference type="ARBA" id="ARBA00009995"/>
    </source>
</evidence>
<dbReference type="InterPro" id="IPR006326">
    <property type="entry name" value="UDPGT_MGT-like"/>
</dbReference>
<dbReference type="SUPFAM" id="SSF53756">
    <property type="entry name" value="UDP-Glycosyltransferase/glycogen phosphorylase"/>
    <property type="match status" value="1"/>
</dbReference>
<evidence type="ECO:0000256" key="2">
    <source>
        <dbReference type="ARBA" id="ARBA00022676"/>
    </source>
</evidence>
<dbReference type="InterPro" id="IPR035595">
    <property type="entry name" value="UDP_glycos_trans_CS"/>
</dbReference>
<evidence type="ECO:0000256" key="3">
    <source>
        <dbReference type="ARBA" id="ARBA00022679"/>
    </source>
</evidence>
<dbReference type="Pfam" id="PF00201">
    <property type="entry name" value="UDPGT"/>
    <property type="match status" value="1"/>
</dbReference>
<sequence>MTGPQRILMVNLPFAGHTFPTLELARSFTEAGHQVGYVHSPDWQERIEATGAHFIAYDDYPSTLRPPQRDIHSWQAAFKTLMRIGSGYDCLIYEALFFPGKAAADRIGIPSFRIFSTFALNDHILKELGRTGGWYLTSIFRFPRLSSLAFRSLSKKFKLRYPTIPEEITRNTPELNFSYTTRKFQVNAEDFDPKKYVFVGSSIGRRTDSPLGLPLPGEPVIYISMGTLLNKSPHIFRLCLKAFQYAPINVVMATGSTVSPSILKDLPDNFAIRPFVPQLDVLATADLFITHAGMNSVNEAIYYGVPMVAIPIGNDQPMVARRLEDLHLGRQLKKRGLTTKKLRDTAYEVMKDRRTAEGLALARQEAHAAGGNTVIVEKIINRLCKLTSGQ</sequence>
<reference evidence="5 6" key="1">
    <citation type="submission" date="2021-03" db="EMBL/GenBank/DDBJ databases">
        <title>Human Oral Microbial Genomes.</title>
        <authorList>
            <person name="Johnston C.D."/>
            <person name="Chen T."/>
            <person name="Dewhirst F.E."/>
        </authorList>
    </citation>
    <scope>NUCLEOTIDE SEQUENCE [LARGE SCALE GENOMIC DNA]</scope>
    <source>
        <strain evidence="5 6">DSMZ 100122</strain>
    </source>
</reference>
<keyword evidence="3 4" id="KW-0808">Transferase</keyword>
<keyword evidence="6" id="KW-1185">Reference proteome</keyword>
<dbReference type="InterPro" id="IPR050271">
    <property type="entry name" value="UDP-glycosyltransferase"/>
</dbReference>
<dbReference type="PROSITE" id="PS00375">
    <property type="entry name" value="UDPGT"/>
    <property type="match status" value="1"/>
</dbReference>